<evidence type="ECO:0000256" key="1">
    <source>
        <dbReference type="SAM" id="Phobius"/>
    </source>
</evidence>
<dbReference type="PANTHER" id="PTHR43849">
    <property type="entry name" value="BLL3936 PROTEIN"/>
    <property type="match status" value="1"/>
</dbReference>
<feature type="transmembrane region" description="Helical" evidence="1">
    <location>
        <begin position="547"/>
        <end position="565"/>
    </location>
</feature>
<protein>
    <submittedName>
        <fullName evidence="3">Permease</fullName>
    </submittedName>
</protein>
<keyword evidence="1" id="KW-0812">Transmembrane</keyword>
<keyword evidence="1" id="KW-0472">Membrane</keyword>
<feature type="transmembrane region" description="Helical" evidence="1">
    <location>
        <begin position="360"/>
        <end position="378"/>
    </location>
</feature>
<feature type="transmembrane region" description="Helical" evidence="1">
    <location>
        <begin position="36"/>
        <end position="57"/>
    </location>
</feature>
<feature type="transmembrane region" description="Helical" evidence="1">
    <location>
        <begin position="116"/>
        <end position="139"/>
    </location>
</feature>
<keyword evidence="1" id="KW-1133">Transmembrane helix</keyword>
<feature type="transmembrane region" description="Helical" evidence="1">
    <location>
        <begin position="191"/>
        <end position="214"/>
    </location>
</feature>
<dbReference type="STRING" id="1555112.LIP_0030"/>
<keyword evidence="4" id="KW-1185">Reference proteome</keyword>
<gene>
    <name evidence="3" type="ORF">LIP_0030</name>
</gene>
<organism evidence="3 4">
    <name type="scientific">Limnochorda pilosa</name>
    <dbReference type="NCBI Taxonomy" id="1555112"/>
    <lineage>
        <taxon>Bacteria</taxon>
        <taxon>Bacillati</taxon>
        <taxon>Bacillota</taxon>
        <taxon>Limnochordia</taxon>
        <taxon>Limnochordales</taxon>
        <taxon>Limnochordaceae</taxon>
        <taxon>Limnochorda</taxon>
    </lineage>
</organism>
<reference evidence="4" key="2">
    <citation type="journal article" date="2016" name="Int. J. Syst. Evol. Microbiol.">
        <title>Complete genome sequence and cell structure of Limnochorda pilosa, a Gram-negative spore-former within the phylum Firmicutes.</title>
        <authorList>
            <person name="Watanabe M."/>
            <person name="Kojima H."/>
            <person name="Fukui M."/>
        </authorList>
    </citation>
    <scope>NUCLEOTIDE SEQUENCE [LARGE SCALE GENOMIC DNA]</scope>
    <source>
        <strain evidence="4">HC45</strain>
    </source>
</reference>
<dbReference type="RefSeq" id="WP_198409611.1">
    <property type="nucleotide sequence ID" value="NZ_AP014924.1"/>
</dbReference>
<sequence length="653" mass="68945">MSADRRSMNEQEHQAVDAWVLRKWGAGPVAQAVRRAYLAVAVALGVYAVLSVSALSLDSYLQRVWYLLFILVLVFLVEPARAGGAGRRPAALALDMLLLAASVTVSLYIVVDYDGIIWRMGLPSSMDVVMGTVALLVLLEATRRAVGWSMAVIVLLFLAYAYLGGYVPGFFGHMGYSHARIINQLYLFQEGIYGVPLGVASTYVFLFVLFGGFLEKTGAGAFFIDLAYSLTGRARGGPAKAAVVSSALMGSISGSAIANVVTTGAFTIPMMKRVGYEPHEAAGVEAAASTGGQVLPPVMGAGAFLMAEFTGIPYLEIVKVSIIPALMYFAVVFLFVDIVARRKGIRGLAAEEIPRLRATLAEGFHYLIPMVALVYMLFRMYTALQAGTYALALLVVVAMLRAASRLSLRDVLDAFRSAAKSALMVSVATAAAGIIVGVVGLTGLGLKFSGLMLSFSGNNLLLALILIALASLVLGMGLPVTASYVVLIVLAGPALQEMGLGPLTAHMIVFWLSQDSNVTPPVALAAFAAAGIAGASPMRTGMAGWKYAKGLYLIPLLMAYTPLLLNGPPLAVVQAVVSGLLGLVAFAVFLEGYLVRPVTLFERGLLAVATVGLLTPQRWLDFVGMAVIAGFLVSQLWFRRPPGIEQASSAAGD</sequence>
<dbReference type="AlphaFoldDB" id="A0A0K2SGB9"/>
<feature type="transmembrane region" description="Helical" evidence="1">
    <location>
        <begin position="571"/>
        <end position="593"/>
    </location>
</feature>
<name>A0A0K2SGB9_LIMPI</name>
<evidence type="ECO:0000259" key="2">
    <source>
        <dbReference type="Pfam" id="PF06808"/>
    </source>
</evidence>
<feature type="transmembrane region" description="Helical" evidence="1">
    <location>
        <begin position="460"/>
        <end position="478"/>
    </location>
</feature>
<evidence type="ECO:0000313" key="3">
    <source>
        <dbReference type="EMBL" id="BAS25889.1"/>
    </source>
</evidence>
<feature type="domain" description="TRAP C4-dicarboxylate transport system permease DctM subunit" evidence="2">
    <location>
        <begin position="134"/>
        <end position="562"/>
    </location>
</feature>
<feature type="transmembrane region" description="Helical" evidence="1">
    <location>
        <begin position="63"/>
        <end position="80"/>
    </location>
</feature>
<dbReference type="Pfam" id="PF06808">
    <property type="entry name" value="DctM"/>
    <property type="match status" value="1"/>
</dbReference>
<dbReference type="InterPro" id="IPR011853">
    <property type="entry name" value="TRAP_DctM-Dct_fused"/>
</dbReference>
<feature type="transmembrane region" description="Helical" evidence="1">
    <location>
        <begin position="92"/>
        <end position="110"/>
    </location>
</feature>
<feature type="transmembrane region" description="Helical" evidence="1">
    <location>
        <begin position="151"/>
        <end position="171"/>
    </location>
</feature>
<feature type="transmembrane region" description="Helical" evidence="1">
    <location>
        <begin position="321"/>
        <end position="340"/>
    </location>
</feature>
<reference evidence="4" key="1">
    <citation type="submission" date="2015-07" db="EMBL/GenBank/DDBJ databases">
        <title>Complete genome sequence and phylogenetic analysis of Limnochorda pilosa.</title>
        <authorList>
            <person name="Watanabe M."/>
            <person name="Kojima H."/>
            <person name="Fukui M."/>
        </authorList>
    </citation>
    <scope>NUCLEOTIDE SEQUENCE [LARGE SCALE GENOMIC DNA]</scope>
    <source>
        <strain evidence="4">HC45</strain>
    </source>
</reference>
<accession>A0A0K2SGB9</accession>
<feature type="transmembrane region" description="Helical" evidence="1">
    <location>
        <begin position="622"/>
        <end position="638"/>
    </location>
</feature>
<feature type="transmembrane region" description="Helical" evidence="1">
    <location>
        <begin position="485"/>
        <end position="512"/>
    </location>
</feature>
<proteinExistence type="predicted"/>
<dbReference type="NCBIfam" id="TIGR02123">
    <property type="entry name" value="TRAP_fused"/>
    <property type="match status" value="1"/>
</dbReference>
<feature type="transmembrane region" description="Helical" evidence="1">
    <location>
        <begin position="423"/>
        <end position="448"/>
    </location>
</feature>
<dbReference type="KEGG" id="lpil:LIP_0030"/>
<dbReference type="Proteomes" id="UP000065807">
    <property type="component" value="Chromosome"/>
</dbReference>
<dbReference type="PANTHER" id="PTHR43849:SF2">
    <property type="entry name" value="BLL3936 PROTEIN"/>
    <property type="match status" value="1"/>
</dbReference>
<feature type="transmembrane region" description="Helical" evidence="1">
    <location>
        <begin position="384"/>
        <end position="403"/>
    </location>
</feature>
<dbReference type="EMBL" id="AP014924">
    <property type="protein sequence ID" value="BAS25889.1"/>
    <property type="molecule type" value="Genomic_DNA"/>
</dbReference>
<dbReference type="InterPro" id="IPR010656">
    <property type="entry name" value="DctM"/>
</dbReference>
<evidence type="ECO:0000313" key="4">
    <source>
        <dbReference type="Proteomes" id="UP000065807"/>
    </source>
</evidence>
<dbReference type="PATRIC" id="fig|1555112.3.peg.30"/>
<feature type="transmembrane region" description="Helical" evidence="1">
    <location>
        <begin position="518"/>
        <end position="535"/>
    </location>
</feature>